<evidence type="ECO:0000256" key="6">
    <source>
        <dbReference type="RuleBase" id="RU003560"/>
    </source>
</evidence>
<organism evidence="7 8">
    <name type="scientific">Sistotremastrum niveocremeum HHB9708</name>
    <dbReference type="NCBI Taxonomy" id="1314777"/>
    <lineage>
        <taxon>Eukaryota</taxon>
        <taxon>Fungi</taxon>
        <taxon>Dikarya</taxon>
        <taxon>Basidiomycota</taxon>
        <taxon>Agaricomycotina</taxon>
        <taxon>Agaricomycetes</taxon>
        <taxon>Sistotremastrales</taxon>
        <taxon>Sistotremastraceae</taxon>
        <taxon>Sertulicium</taxon>
        <taxon>Sertulicium niveocremeum</taxon>
    </lineage>
</organism>
<dbReference type="InterPro" id="IPR015424">
    <property type="entry name" value="PyrdxlP-dep_Trfase"/>
</dbReference>
<evidence type="ECO:0000256" key="3">
    <source>
        <dbReference type="ARBA" id="ARBA00022576"/>
    </source>
</evidence>
<dbReference type="CDD" id="cd00610">
    <property type="entry name" value="OAT_like"/>
    <property type="match status" value="1"/>
</dbReference>
<evidence type="ECO:0000256" key="1">
    <source>
        <dbReference type="ARBA" id="ARBA00001933"/>
    </source>
</evidence>
<comment type="cofactor">
    <cofactor evidence="1">
        <name>pyridoxal 5'-phosphate</name>
        <dbReference type="ChEBI" id="CHEBI:597326"/>
    </cofactor>
</comment>
<comment type="similarity">
    <text evidence="2 6">Belongs to the class-III pyridoxal-phosphate-dependent aminotransferase family.</text>
</comment>
<dbReference type="AlphaFoldDB" id="A0A165AAE8"/>
<dbReference type="OrthoDB" id="10260828at2759"/>
<sequence length="446" mass="48451">MAAVTQLARYGERHIARGLNRLTNAVIKEGRGSYLHMEDGRKMLDFTTGIGVAGLGHCHPKISKAAADQCLSLVHGQCSIAYHEPYLKLIERLIPVMPHPSLDTFFFWNSGAEAVEASIKLARAATGKQNVIVMQGGYHGRTFGTMALTKSKTVYSQDVFPLMPGVFSVPFPYWHQCGLPSSTPTSELVQHCLFQLDLTLSQQTAPSDTAAIIVEPVLGEGGYVPAPTEFLQGLRKVCDKHEILLIADEVQSGFGRTGKYFAIERSGVKPDIMVMAKGLANGFPLSGIVSRKEIMDRQSPGTMGGTYAGNAVACAAAVACAEAFQEEKVLQNVEARSHELFGVLKGLQKDSQVGHHILDVRGAGLMVGVEFGSPSGHAHDKFRRPDAPKTLASRISKRCLEKGMFLLTTSVFDVVRFIPPLNITKEDMKKGTDIFSESVHEIVREG</sequence>
<dbReference type="Pfam" id="PF00202">
    <property type="entry name" value="Aminotran_3"/>
    <property type="match status" value="1"/>
</dbReference>
<dbReference type="InterPro" id="IPR015421">
    <property type="entry name" value="PyrdxlP-dep_Trfase_major"/>
</dbReference>
<dbReference type="STRING" id="1314777.A0A165AAE8"/>
<dbReference type="InterPro" id="IPR049704">
    <property type="entry name" value="Aminotrans_3_PPA_site"/>
</dbReference>
<gene>
    <name evidence="7" type="ORF">SISNIDRAFT_404717</name>
</gene>
<evidence type="ECO:0000256" key="2">
    <source>
        <dbReference type="ARBA" id="ARBA00008954"/>
    </source>
</evidence>
<protein>
    <submittedName>
        <fullName evidence="7">PLP-dependent transferase</fullName>
    </submittedName>
</protein>
<proteinExistence type="inferred from homology"/>
<dbReference type="FunFam" id="3.40.640.10:FF:000013">
    <property type="entry name" value="4-aminobutyrate aminotransferase"/>
    <property type="match status" value="1"/>
</dbReference>
<dbReference type="EMBL" id="KV419395">
    <property type="protein sequence ID" value="KZS98698.1"/>
    <property type="molecule type" value="Genomic_DNA"/>
</dbReference>
<evidence type="ECO:0000313" key="7">
    <source>
        <dbReference type="EMBL" id="KZS98698.1"/>
    </source>
</evidence>
<dbReference type="PANTHER" id="PTHR11986">
    <property type="entry name" value="AMINOTRANSFERASE CLASS III"/>
    <property type="match status" value="1"/>
</dbReference>
<dbReference type="InterPro" id="IPR050103">
    <property type="entry name" value="Class-III_PLP-dep_AT"/>
</dbReference>
<evidence type="ECO:0000313" key="8">
    <source>
        <dbReference type="Proteomes" id="UP000076722"/>
    </source>
</evidence>
<dbReference type="PANTHER" id="PTHR11986:SF79">
    <property type="entry name" value="ACETYLORNITHINE AMINOTRANSFERASE, MITOCHONDRIAL"/>
    <property type="match status" value="1"/>
</dbReference>
<keyword evidence="4 7" id="KW-0808">Transferase</keyword>
<dbReference type="PROSITE" id="PS00600">
    <property type="entry name" value="AA_TRANSFER_CLASS_3"/>
    <property type="match status" value="1"/>
</dbReference>
<name>A0A165AAE8_9AGAM</name>
<dbReference type="GO" id="GO:0008483">
    <property type="term" value="F:transaminase activity"/>
    <property type="evidence" value="ECO:0007669"/>
    <property type="project" value="UniProtKB-KW"/>
</dbReference>
<evidence type="ECO:0000256" key="5">
    <source>
        <dbReference type="ARBA" id="ARBA00022898"/>
    </source>
</evidence>
<dbReference type="GO" id="GO:0042802">
    <property type="term" value="F:identical protein binding"/>
    <property type="evidence" value="ECO:0007669"/>
    <property type="project" value="TreeGrafter"/>
</dbReference>
<evidence type="ECO:0000256" key="4">
    <source>
        <dbReference type="ARBA" id="ARBA00022679"/>
    </source>
</evidence>
<dbReference type="Proteomes" id="UP000076722">
    <property type="component" value="Unassembled WGS sequence"/>
</dbReference>
<keyword evidence="5 6" id="KW-0663">Pyridoxal phosphate</keyword>
<dbReference type="GO" id="GO:0030170">
    <property type="term" value="F:pyridoxal phosphate binding"/>
    <property type="evidence" value="ECO:0007669"/>
    <property type="project" value="InterPro"/>
</dbReference>
<keyword evidence="8" id="KW-1185">Reference proteome</keyword>
<dbReference type="Gene3D" id="3.90.1150.10">
    <property type="entry name" value="Aspartate Aminotransferase, domain 1"/>
    <property type="match status" value="1"/>
</dbReference>
<dbReference type="InterPro" id="IPR005814">
    <property type="entry name" value="Aminotrans_3"/>
</dbReference>
<keyword evidence="3" id="KW-0032">Aminotransferase</keyword>
<dbReference type="SUPFAM" id="SSF53383">
    <property type="entry name" value="PLP-dependent transferases"/>
    <property type="match status" value="1"/>
</dbReference>
<dbReference type="Gene3D" id="3.40.640.10">
    <property type="entry name" value="Type I PLP-dependent aspartate aminotransferase-like (Major domain)"/>
    <property type="match status" value="1"/>
</dbReference>
<accession>A0A165AAE8</accession>
<dbReference type="InterPro" id="IPR015422">
    <property type="entry name" value="PyrdxlP-dep_Trfase_small"/>
</dbReference>
<reference evidence="7 8" key="1">
    <citation type="journal article" date="2016" name="Mol. Biol. Evol.">
        <title>Comparative Genomics of Early-Diverging Mushroom-Forming Fungi Provides Insights into the Origins of Lignocellulose Decay Capabilities.</title>
        <authorList>
            <person name="Nagy L.G."/>
            <person name="Riley R."/>
            <person name="Tritt A."/>
            <person name="Adam C."/>
            <person name="Daum C."/>
            <person name="Floudas D."/>
            <person name="Sun H."/>
            <person name="Yadav J.S."/>
            <person name="Pangilinan J."/>
            <person name="Larsson K.H."/>
            <person name="Matsuura K."/>
            <person name="Barry K."/>
            <person name="Labutti K."/>
            <person name="Kuo R."/>
            <person name="Ohm R.A."/>
            <person name="Bhattacharya S.S."/>
            <person name="Shirouzu T."/>
            <person name="Yoshinaga Y."/>
            <person name="Martin F.M."/>
            <person name="Grigoriev I.V."/>
            <person name="Hibbett D.S."/>
        </authorList>
    </citation>
    <scope>NUCLEOTIDE SEQUENCE [LARGE SCALE GENOMIC DNA]</scope>
    <source>
        <strain evidence="7 8">HHB9708</strain>
    </source>
</reference>